<evidence type="ECO:0000259" key="3">
    <source>
        <dbReference type="Pfam" id="PF00892"/>
    </source>
</evidence>
<feature type="transmembrane region" description="Helical" evidence="2">
    <location>
        <begin position="64"/>
        <end position="83"/>
    </location>
</feature>
<feature type="transmembrane region" description="Helical" evidence="2">
    <location>
        <begin position="207"/>
        <end position="226"/>
    </location>
</feature>
<protein>
    <submittedName>
        <fullName evidence="4">Drug/metabolite transporter (DMT)-like permease</fullName>
    </submittedName>
</protein>
<dbReference type="Proteomes" id="UP000530928">
    <property type="component" value="Unassembled WGS sequence"/>
</dbReference>
<comment type="similarity">
    <text evidence="1">Belongs to the EamA transporter family.</text>
</comment>
<evidence type="ECO:0000313" key="5">
    <source>
        <dbReference type="Proteomes" id="UP000530928"/>
    </source>
</evidence>
<dbReference type="Pfam" id="PF00892">
    <property type="entry name" value="EamA"/>
    <property type="match status" value="2"/>
</dbReference>
<dbReference type="InterPro" id="IPR000620">
    <property type="entry name" value="EamA_dom"/>
</dbReference>
<reference evidence="4 5" key="1">
    <citation type="submission" date="2020-07" db="EMBL/GenBank/DDBJ databases">
        <title>Genomic Encyclopedia of Type Strains, Phase IV (KMG-IV): sequencing the most valuable type-strain genomes for metagenomic binning, comparative biology and taxonomic classification.</title>
        <authorList>
            <person name="Goeker M."/>
        </authorList>
    </citation>
    <scope>NUCLEOTIDE SEQUENCE [LARGE SCALE GENOMIC DNA]</scope>
    <source>
        <strain evidence="4 5">DSM 45533</strain>
    </source>
</reference>
<name>A0A7W0CHD7_9ACTN</name>
<accession>A0A7W0CHD7</accession>
<evidence type="ECO:0000256" key="2">
    <source>
        <dbReference type="SAM" id="Phobius"/>
    </source>
</evidence>
<dbReference type="SUPFAM" id="SSF103481">
    <property type="entry name" value="Multidrug resistance efflux transporter EmrE"/>
    <property type="match status" value="2"/>
</dbReference>
<comment type="caution">
    <text evidence="4">The sequence shown here is derived from an EMBL/GenBank/DDBJ whole genome shotgun (WGS) entry which is preliminary data.</text>
</comment>
<feature type="transmembrane region" description="Helical" evidence="2">
    <location>
        <begin position="34"/>
        <end position="52"/>
    </location>
</feature>
<organism evidence="4 5">
    <name type="scientific">Nonomuraea soli</name>
    <dbReference type="NCBI Taxonomy" id="1032476"/>
    <lineage>
        <taxon>Bacteria</taxon>
        <taxon>Bacillati</taxon>
        <taxon>Actinomycetota</taxon>
        <taxon>Actinomycetes</taxon>
        <taxon>Streptosporangiales</taxon>
        <taxon>Streptosporangiaceae</taxon>
        <taxon>Nonomuraea</taxon>
    </lineage>
</organism>
<feature type="transmembrane region" description="Helical" evidence="2">
    <location>
        <begin position="232"/>
        <end position="254"/>
    </location>
</feature>
<dbReference type="InterPro" id="IPR037185">
    <property type="entry name" value="EmrE-like"/>
</dbReference>
<dbReference type="AlphaFoldDB" id="A0A7W0CHD7"/>
<keyword evidence="5" id="KW-1185">Reference proteome</keyword>
<proteinExistence type="inferred from homology"/>
<keyword evidence="2" id="KW-1133">Transmembrane helix</keyword>
<dbReference type="EMBL" id="JACDUR010000002">
    <property type="protein sequence ID" value="MBA2891223.1"/>
    <property type="molecule type" value="Genomic_DNA"/>
</dbReference>
<feature type="transmembrane region" description="Helical" evidence="2">
    <location>
        <begin position="116"/>
        <end position="134"/>
    </location>
</feature>
<dbReference type="GO" id="GO:0016020">
    <property type="term" value="C:membrane"/>
    <property type="evidence" value="ECO:0007669"/>
    <property type="project" value="InterPro"/>
</dbReference>
<feature type="domain" description="EamA" evidence="3">
    <location>
        <begin position="3"/>
        <end position="133"/>
    </location>
</feature>
<keyword evidence="2" id="KW-0472">Membrane</keyword>
<feature type="transmembrane region" description="Helical" evidence="2">
    <location>
        <begin position="177"/>
        <end position="195"/>
    </location>
</feature>
<gene>
    <name evidence="4" type="ORF">HNR30_002564</name>
</gene>
<evidence type="ECO:0000313" key="4">
    <source>
        <dbReference type="EMBL" id="MBA2891223.1"/>
    </source>
</evidence>
<sequence>MSIGILLALAAAVGYGAADFVGGFGSRRAGAWPVVFVGQIAGAALMLGMALAQPGRPQANDFAWALLAGAGTSIGTIFLYRGLARGRMGLVAPVSAVGAALLPVGVEVALGGRPSILVWLGVLVALPGIWLVSGEARGGTEGRSRAGLVDGAVAGAGFGVLFVALGQVPETAGTFPLAANQVVGALVTVIVASALRERWLPRRSALGWGIAAGCLGALGTLAFMIASQNSPLALAAVLASLYPAVTVTLAALVLAEHLRSAQRVGLVTCLAATALLALG</sequence>
<dbReference type="RefSeq" id="WP_220133430.1">
    <property type="nucleotide sequence ID" value="NZ_BAABAM010000012.1"/>
</dbReference>
<evidence type="ECO:0000256" key="1">
    <source>
        <dbReference type="ARBA" id="ARBA00007362"/>
    </source>
</evidence>
<feature type="domain" description="EamA" evidence="3">
    <location>
        <begin position="152"/>
        <end position="277"/>
    </location>
</feature>
<keyword evidence="2" id="KW-0812">Transmembrane</keyword>
<feature type="transmembrane region" description="Helical" evidence="2">
    <location>
        <begin position="146"/>
        <end position="165"/>
    </location>
</feature>